<name>A0ABP5E4E0_9PSEU</name>
<comment type="caution">
    <text evidence="2">The sequence shown here is derived from an EMBL/GenBank/DDBJ whole genome shotgun (WGS) entry which is preliminary data.</text>
</comment>
<dbReference type="Proteomes" id="UP001501116">
    <property type="component" value="Unassembled WGS sequence"/>
</dbReference>
<keyword evidence="3" id="KW-1185">Reference proteome</keyword>
<accession>A0ABP5E4E0</accession>
<evidence type="ECO:0000313" key="3">
    <source>
        <dbReference type="Proteomes" id="UP001501116"/>
    </source>
</evidence>
<sequence length="52" mass="5492">MTVTCSFSLLLRLLVWLSVTALIAGVLLAGGSATTSEDKSPSVVRTRGEEVR</sequence>
<reference evidence="3" key="1">
    <citation type="journal article" date="2019" name="Int. J. Syst. Evol. Microbiol.">
        <title>The Global Catalogue of Microorganisms (GCM) 10K type strain sequencing project: providing services to taxonomists for standard genome sequencing and annotation.</title>
        <authorList>
            <consortium name="The Broad Institute Genomics Platform"/>
            <consortium name="The Broad Institute Genome Sequencing Center for Infectious Disease"/>
            <person name="Wu L."/>
            <person name="Ma J."/>
        </authorList>
    </citation>
    <scope>NUCLEOTIDE SEQUENCE [LARGE SCALE GENOMIC DNA]</scope>
    <source>
        <strain evidence="3">JCM 14545</strain>
    </source>
</reference>
<feature type="compositionally biased region" description="Basic and acidic residues" evidence="1">
    <location>
        <begin position="36"/>
        <end position="52"/>
    </location>
</feature>
<proteinExistence type="predicted"/>
<protein>
    <submittedName>
        <fullName evidence="2">Uncharacterized protein</fullName>
    </submittedName>
</protein>
<feature type="region of interest" description="Disordered" evidence="1">
    <location>
        <begin position="32"/>
        <end position="52"/>
    </location>
</feature>
<evidence type="ECO:0000313" key="2">
    <source>
        <dbReference type="EMBL" id="GAA1989829.1"/>
    </source>
</evidence>
<gene>
    <name evidence="2" type="ORF">GCM10009754_80130</name>
</gene>
<organism evidence="2 3">
    <name type="scientific">Amycolatopsis minnesotensis</name>
    <dbReference type="NCBI Taxonomy" id="337894"/>
    <lineage>
        <taxon>Bacteria</taxon>
        <taxon>Bacillati</taxon>
        <taxon>Actinomycetota</taxon>
        <taxon>Actinomycetes</taxon>
        <taxon>Pseudonocardiales</taxon>
        <taxon>Pseudonocardiaceae</taxon>
        <taxon>Amycolatopsis</taxon>
    </lineage>
</organism>
<dbReference type="RefSeq" id="WP_344430868.1">
    <property type="nucleotide sequence ID" value="NZ_BAAANN010000053.1"/>
</dbReference>
<dbReference type="EMBL" id="BAAANN010000053">
    <property type="protein sequence ID" value="GAA1989829.1"/>
    <property type="molecule type" value="Genomic_DNA"/>
</dbReference>
<evidence type="ECO:0000256" key="1">
    <source>
        <dbReference type="SAM" id="MobiDB-lite"/>
    </source>
</evidence>